<keyword evidence="1" id="KW-0175">Coiled coil</keyword>
<proteinExistence type="predicted"/>
<gene>
    <name evidence="4" type="ORF">LCGC14_0308180</name>
</gene>
<name>A0A0F9U5F8_9ZZZZ</name>
<dbReference type="PANTHER" id="PTHR38478">
    <property type="entry name" value="PEPTIDASE M1A AND M12B"/>
    <property type="match status" value="1"/>
</dbReference>
<evidence type="ECO:0000259" key="2">
    <source>
        <dbReference type="Pfam" id="PF16313"/>
    </source>
</evidence>
<feature type="coiled-coil region" evidence="1">
    <location>
        <begin position="729"/>
        <end position="756"/>
    </location>
</feature>
<comment type="caution">
    <text evidence="4">The sequence shown here is derived from an EMBL/GenBank/DDBJ whole genome shotgun (WGS) entry which is preliminary data.</text>
</comment>
<evidence type="ECO:0000259" key="3">
    <source>
        <dbReference type="Pfam" id="PF17148"/>
    </source>
</evidence>
<evidence type="ECO:0000313" key="4">
    <source>
        <dbReference type="EMBL" id="KKN82522.1"/>
    </source>
</evidence>
<dbReference type="InterPro" id="IPR033413">
    <property type="entry name" value="DUF5117"/>
</dbReference>
<evidence type="ECO:0008006" key="5">
    <source>
        <dbReference type="Google" id="ProtNLM"/>
    </source>
</evidence>
<dbReference type="InterPro" id="IPR032534">
    <property type="entry name" value="EcxA_zinc-bd"/>
</dbReference>
<dbReference type="SUPFAM" id="SSF55486">
    <property type="entry name" value="Metalloproteases ('zincins'), catalytic domain"/>
    <property type="match status" value="1"/>
</dbReference>
<feature type="domain" description="DUF5117" evidence="3">
    <location>
        <begin position="81"/>
        <end position="242"/>
    </location>
</feature>
<evidence type="ECO:0000256" key="1">
    <source>
        <dbReference type="SAM" id="Coils"/>
    </source>
</evidence>
<dbReference type="Pfam" id="PF16313">
    <property type="entry name" value="DUF4953"/>
    <property type="match status" value="1"/>
</dbReference>
<organism evidence="4">
    <name type="scientific">marine sediment metagenome</name>
    <dbReference type="NCBI Taxonomy" id="412755"/>
    <lineage>
        <taxon>unclassified sequences</taxon>
        <taxon>metagenomes</taxon>
        <taxon>ecological metagenomes</taxon>
    </lineage>
</organism>
<feature type="domain" description="EcxA zinc-binding" evidence="2">
    <location>
        <begin position="374"/>
        <end position="682"/>
    </location>
</feature>
<dbReference type="EMBL" id="LAZR01000199">
    <property type="protein sequence ID" value="KKN82522.1"/>
    <property type="molecule type" value="Genomic_DNA"/>
</dbReference>
<protein>
    <recommendedName>
        <fullName evidence="5">EcxA zinc-binding domain-containing protein</fullName>
    </recommendedName>
</protein>
<dbReference type="Pfam" id="PF17148">
    <property type="entry name" value="DUF5117"/>
    <property type="match status" value="1"/>
</dbReference>
<dbReference type="AlphaFoldDB" id="A0A0F9U5F8"/>
<dbReference type="PANTHER" id="PTHR38478:SF1">
    <property type="entry name" value="ZINC DEPENDENT METALLOPROTEASE DOMAIN LIPOPROTEIN"/>
    <property type="match status" value="1"/>
</dbReference>
<sequence length="770" mass="88577">MKDINLFFWVSSIVREKSGRHCSRLVPLLCLTILFLTVCPLNGQTNNGIGAYLENDKIYLELDKSIIGKPILFVRHHMNQLHVKWSQIGNQVVLSQQMVTSVMGELIPIDGDYTIEERVLGKFPLITEKSKGNQLVIDATDLLLNLEIRWFRFYSQETILRDLSFVKSVEFMDGETIIRTSQTLTEDSPRSISVDYSFYTLPEPMRGRLFDHRMGYMLDVNWSNRRNGNYKATIARWRLEKKYPEQKLSEAIKPIIFYFDPAIPDKWKRYLRAGIMEWSPAFEAAGFKNAIEVKELPDSISSENSVNYSLIRWANYSGIRSAEMESGSSVRLVTDHRSGEILKADILISSSLQSLSDEYLVRCAPLDLRTLNYPFSDDLVGDLIQSVTAHEAGHAFGIMDANFGEYGYPVDKMGDVDWLREMGHTPSVMTYARHNYIAQPEDHVPPSLLVQKVGPMDIHHIKWGYTMLLSAKHLYDELPFLDAMIREKDSIAWFRFNSDNYGKIGPGNTNEVVDNNDPVRSTELGLKNIKKVLELLPALNRDKRDDDLLDRLYDKTLELWFDEMKHVTSLIGGVTIYNKAGFQKGDVFEPTPIDEQKRALKFLIENAFIVPDWLSSPSFVNRLSYSTGSDILMIHQINLLSDVLNVQRMRRLEFMEKRPEYRNFIAPLLAELQAGLFHELHEKETQISKRRQELQLEYITLLINHLKSETNYDNIKVLQLGRSTSQSLKSAYAENLRDLAKQIQSALKKIEGGNNKEHLKICLMKIDPDL</sequence>
<accession>A0A0F9U5F8</accession>
<reference evidence="4" key="1">
    <citation type="journal article" date="2015" name="Nature">
        <title>Complex archaea that bridge the gap between prokaryotes and eukaryotes.</title>
        <authorList>
            <person name="Spang A."/>
            <person name="Saw J.H."/>
            <person name="Jorgensen S.L."/>
            <person name="Zaremba-Niedzwiedzka K."/>
            <person name="Martijn J."/>
            <person name="Lind A.E."/>
            <person name="van Eijk R."/>
            <person name="Schleper C."/>
            <person name="Guy L."/>
            <person name="Ettema T.J."/>
        </authorList>
    </citation>
    <scope>NUCLEOTIDE SEQUENCE</scope>
</reference>